<evidence type="ECO:0000256" key="4">
    <source>
        <dbReference type="ARBA" id="ARBA00012773"/>
    </source>
</evidence>
<evidence type="ECO:0000256" key="9">
    <source>
        <dbReference type="ARBA" id="ARBA00023002"/>
    </source>
</evidence>
<evidence type="ECO:0000256" key="14">
    <source>
        <dbReference type="ARBA" id="ARBA00047967"/>
    </source>
</evidence>
<organism evidence="15 16">
    <name type="scientific">Azospira inquinata</name>
    <dbReference type="NCBI Taxonomy" id="2785627"/>
    <lineage>
        <taxon>Bacteria</taxon>
        <taxon>Pseudomonadati</taxon>
        <taxon>Pseudomonadota</taxon>
        <taxon>Betaproteobacteria</taxon>
        <taxon>Rhodocyclales</taxon>
        <taxon>Rhodocyclaceae</taxon>
        <taxon>Azospira</taxon>
    </lineage>
</organism>
<proteinExistence type="predicted"/>
<evidence type="ECO:0000313" key="15">
    <source>
        <dbReference type="EMBL" id="QWT50429.1"/>
    </source>
</evidence>
<dbReference type="InterPro" id="IPR004349">
    <property type="entry name" value="V/Nase_d_su"/>
</dbReference>
<evidence type="ECO:0000313" key="16">
    <source>
        <dbReference type="Proteomes" id="UP000683428"/>
    </source>
</evidence>
<evidence type="ECO:0000256" key="8">
    <source>
        <dbReference type="ARBA" id="ARBA00022840"/>
    </source>
</evidence>
<comment type="subunit">
    <text evidence="3">Hexamer of two alpha, two beta, and two delta chains.</text>
</comment>
<dbReference type="GO" id="GO:0051536">
    <property type="term" value="F:iron-sulfur cluster binding"/>
    <property type="evidence" value="ECO:0007669"/>
    <property type="project" value="UniProtKB-KW"/>
</dbReference>
<keyword evidence="11" id="KW-0411">Iron-sulfur</keyword>
<dbReference type="KEGG" id="aiq:Azoinq_01265"/>
<dbReference type="NCBIfam" id="TIGR02929">
    <property type="entry name" value="anfG_nitrog"/>
    <property type="match status" value="1"/>
</dbReference>
<keyword evidence="6" id="KW-0479">Metal-binding</keyword>
<keyword evidence="7" id="KW-0547">Nucleotide-binding</keyword>
<dbReference type="AlphaFoldDB" id="A0A975SR36"/>
<evidence type="ECO:0000256" key="11">
    <source>
        <dbReference type="ARBA" id="ARBA00023014"/>
    </source>
</evidence>
<dbReference type="GO" id="GO:0005506">
    <property type="term" value="F:iron ion binding"/>
    <property type="evidence" value="ECO:0007669"/>
    <property type="project" value="InterPro"/>
</dbReference>
<evidence type="ECO:0000256" key="12">
    <source>
        <dbReference type="ARBA" id="ARBA00023231"/>
    </source>
</evidence>
<keyword evidence="10" id="KW-0408">Iron</keyword>
<sequence length="116" mass="13567">MDEAIRDKVAQLENYIMKNCLWQFNSRGWDRRKQNAGVLGKTTQLLCDEAVENPTPLEKCYWVDAVCLDRAYRELFPWIQSLGKEEIKTLMGHLHAHLDWLTIDGSLNLELKVVNY</sequence>
<keyword evidence="12" id="KW-0535">Nitrogen fixation</keyword>
<evidence type="ECO:0000256" key="5">
    <source>
        <dbReference type="ARBA" id="ARBA00015525"/>
    </source>
</evidence>
<keyword evidence="16" id="KW-1185">Reference proteome</keyword>
<keyword evidence="9 15" id="KW-0560">Oxidoreductase</keyword>
<evidence type="ECO:0000256" key="7">
    <source>
        <dbReference type="ARBA" id="ARBA00022741"/>
    </source>
</evidence>
<comment type="cofactor">
    <cofactor evidence="1">
        <name>iron-sulfur cluster</name>
        <dbReference type="ChEBI" id="CHEBI:30408"/>
    </cofactor>
</comment>
<protein>
    <recommendedName>
        <fullName evidence="5">Nitrogenase iron-iron protein delta chain</fullName>
        <ecNumber evidence="4">1.18.6.1</ecNumber>
    </recommendedName>
    <alternativeName>
        <fullName evidence="13">Nitrogenase component I</fullName>
    </alternativeName>
</protein>
<accession>A0A975SR36</accession>
<dbReference type="InterPro" id="IPR014278">
    <property type="entry name" value="Nase_Fe-Fe_dsu"/>
</dbReference>
<evidence type="ECO:0000256" key="13">
    <source>
        <dbReference type="ARBA" id="ARBA00030899"/>
    </source>
</evidence>
<evidence type="ECO:0000256" key="3">
    <source>
        <dbReference type="ARBA" id="ARBA00011515"/>
    </source>
</evidence>
<comment type="function">
    <text evidence="2">The key enzymatic reactions in nitrogen fixation are catalyzed by the nitrogenase complex, which has 2 components: the iron protein (component 2) and a component 1 which is either a molybdenum-iron protein, a vanadium-iron, or an iron-iron protein.</text>
</comment>
<dbReference type="Pfam" id="PF03139">
    <property type="entry name" value="AnfG_VnfG"/>
    <property type="match status" value="1"/>
</dbReference>
<evidence type="ECO:0000256" key="2">
    <source>
        <dbReference type="ARBA" id="ARBA00004064"/>
    </source>
</evidence>
<evidence type="ECO:0000256" key="1">
    <source>
        <dbReference type="ARBA" id="ARBA00001915"/>
    </source>
</evidence>
<evidence type="ECO:0000256" key="10">
    <source>
        <dbReference type="ARBA" id="ARBA00023004"/>
    </source>
</evidence>
<dbReference type="GO" id="GO:0005524">
    <property type="term" value="F:ATP binding"/>
    <property type="evidence" value="ECO:0007669"/>
    <property type="project" value="UniProtKB-KW"/>
</dbReference>
<reference evidence="15" key="1">
    <citation type="submission" date="2020-11" db="EMBL/GenBank/DDBJ databases">
        <title>Azospira inquinata sp. nov.</title>
        <authorList>
            <person name="Moe W.M."/>
            <person name="Mikes M.C."/>
        </authorList>
    </citation>
    <scope>NUCLEOTIDE SEQUENCE</scope>
    <source>
        <strain evidence="15">Azo-3</strain>
    </source>
</reference>
<keyword evidence="8" id="KW-0067">ATP-binding</keyword>
<name>A0A975SR36_9RHOO</name>
<dbReference type="Proteomes" id="UP000683428">
    <property type="component" value="Chromosome"/>
</dbReference>
<dbReference type="EC" id="1.18.6.1" evidence="4"/>
<dbReference type="EMBL" id="CP064782">
    <property type="protein sequence ID" value="QWT50429.1"/>
    <property type="molecule type" value="Genomic_DNA"/>
</dbReference>
<dbReference type="GO" id="GO:0016163">
    <property type="term" value="F:nitrogenase activity"/>
    <property type="evidence" value="ECO:0007669"/>
    <property type="project" value="UniProtKB-EC"/>
</dbReference>
<gene>
    <name evidence="15" type="primary">anfG</name>
    <name evidence="15" type="ORF">Azoinq_01265</name>
</gene>
<comment type="catalytic activity">
    <reaction evidence="14">
        <text>N2 + 8 reduced [2Fe-2S]-[ferredoxin] + 16 ATP + 16 H2O = H2 + 8 oxidized [2Fe-2S]-[ferredoxin] + 2 NH4(+) + 16 ADP + 16 phosphate + 6 H(+)</text>
        <dbReference type="Rhea" id="RHEA:21448"/>
        <dbReference type="Rhea" id="RHEA-COMP:10000"/>
        <dbReference type="Rhea" id="RHEA-COMP:10001"/>
        <dbReference type="ChEBI" id="CHEBI:15377"/>
        <dbReference type="ChEBI" id="CHEBI:15378"/>
        <dbReference type="ChEBI" id="CHEBI:17997"/>
        <dbReference type="ChEBI" id="CHEBI:18276"/>
        <dbReference type="ChEBI" id="CHEBI:28938"/>
        <dbReference type="ChEBI" id="CHEBI:30616"/>
        <dbReference type="ChEBI" id="CHEBI:33737"/>
        <dbReference type="ChEBI" id="CHEBI:33738"/>
        <dbReference type="ChEBI" id="CHEBI:43474"/>
        <dbReference type="ChEBI" id="CHEBI:456216"/>
        <dbReference type="EC" id="1.18.6.1"/>
    </reaction>
</comment>
<evidence type="ECO:0000256" key="6">
    <source>
        <dbReference type="ARBA" id="ARBA00022723"/>
    </source>
</evidence>